<dbReference type="Proteomes" id="UP000002675">
    <property type="component" value="Chromosome I"/>
</dbReference>
<keyword evidence="1" id="KW-1133">Transmembrane helix</keyword>
<name>Q7MPQ4_VIBVY</name>
<dbReference type="RefSeq" id="WP_011149281.1">
    <property type="nucleotide sequence ID" value="NC_005139.1"/>
</dbReference>
<feature type="domain" description="SGNH" evidence="2">
    <location>
        <begin position="102"/>
        <end position="357"/>
    </location>
</feature>
<feature type="transmembrane region" description="Helical" evidence="1">
    <location>
        <begin position="17"/>
        <end position="37"/>
    </location>
</feature>
<sequence length="363" mass="41549">MALACCCFLYYYDLQGYYFLFGLFGSILLGFISYRYIELVGYIYLSSNVKNSYFVFLIVVFISVGIVGRAIYKTNGMEWHYSEMVVNSINEVNNVNPRKKECHVGTGKVPECVYGGNEIAVIVIGDSHAQSIIRSVEKSLPKGRGVLDWTMSGCRTISSLYNTFNHGLIDHSCGEFVSYAIDRLSDYPRVPIIVDNRYNYTVMGPNEPELIAQKDKVMEFIPSVANFERRDEVYISKMNEAFVETLCKLSKNNPLFILEQTPEMKQNVPQTMAREFMKGNEDFRVKLPIEEYQERNAIFTKVVSKLSTDCGINLISVVDKFCDNKYCYGDIEGRPVYFDDDHLSEFGASQLIPEIEKQLQSHF</sequence>
<accession>Q7MPQ4</accession>
<evidence type="ECO:0000313" key="3">
    <source>
        <dbReference type="EMBL" id="BAC93072.1"/>
    </source>
</evidence>
<feature type="transmembrane region" description="Helical" evidence="1">
    <location>
        <begin position="52"/>
        <end position="72"/>
    </location>
</feature>
<protein>
    <recommendedName>
        <fullName evidence="2">SGNH domain-containing protein</fullName>
    </recommendedName>
</protein>
<evidence type="ECO:0000313" key="4">
    <source>
        <dbReference type="Proteomes" id="UP000002675"/>
    </source>
</evidence>
<dbReference type="InterPro" id="IPR043968">
    <property type="entry name" value="SGNH"/>
</dbReference>
<dbReference type="AlphaFoldDB" id="Q7MPQ4"/>
<dbReference type="KEGG" id="vvy:VV0308"/>
<gene>
    <name evidence="3" type="ordered locus">VV0308</name>
</gene>
<keyword evidence="1" id="KW-0472">Membrane</keyword>
<evidence type="ECO:0000256" key="1">
    <source>
        <dbReference type="SAM" id="Phobius"/>
    </source>
</evidence>
<evidence type="ECO:0000259" key="2">
    <source>
        <dbReference type="Pfam" id="PF19040"/>
    </source>
</evidence>
<organism evidence="3 4">
    <name type="scientific">Vibrio vulnificus (strain YJ016)</name>
    <dbReference type="NCBI Taxonomy" id="196600"/>
    <lineage>
        <taxon>Bacteria</taxon>
        <taxon>Pseudomonadati</taxon>
        <taxon>Pseudomonadota</taxon>
        <taxon>Gammaproteobacteria</taxon>
        <taxon>Vibrionales</taxon>
        <taxon>Vibrionaceae</taxon>
        <taxon>Vibrio</taxon>
    </lineage>
</organism>
<dbReference type="HOGENOM" id="CLU_853902_0_0_6"/>
<reference evidence="3 4" key="1">
    <citation type="journal article" date="2003" name="Genome Res.">
        <title>Comparative genome analysis of Vibrio vulnificus, a marine pathogen.</title>
        <authorList>
            <person name="Chen C.Y."/>
            <person name="Wu K.M."/>
            <person name="Chang Y.C."/>
            <person name="Chang C.H."/>
            <person name="Tsai H.C."/>
            <person name="Liao T.L."/>
            <person name="Liu Y.M."/>
            <person name="Chen H.J."/>
            <person name="Shen A.B."/>
            <person name="Li J.C."/>
            <person name="Su T.L."/>
            <person name="Shao C.P."/>
            <person name="Lee C.T."/>
            <person name="Hor L.I."/>
            <person name="Tsai S.F."/>
        </authorList>
    </citation>
    <scope>NUCLEOTIDE SEQUENCE [LARGE SCALE GENOMIC DNA]</scope>
    <source>
        <strain evidence="3 4">YJ016</strain>
    </source>
</reference>
<keyword evidence="1" id="KW-0812">Transmembrane</keyword>
<dbReference type="Pfam" id="PF19040">
    <property type="entry name" value="SGNH"/>
    <property type="match status" value="1"/>
</dbReference>
<dbReference type="EMBL" id="BA000037">
    <property type="protein sequence ID" value="BAC93072.1"/>
    <property type="molecule type" value="Genomic_DNA"/>
</dbReference>
<proteinExistence type="predicted"/>